<reference evidence="2 3" key="1">
    <citation type="journal article" date="2019" name="Commun. Biol.">
        <title>The bagworm genome reveals a unique fibroin gene that provides high tensile strength.</title>
        <authorList>
            <person name="Kono N."/>
            <person name="Nakamura H."/>
            <person name="Ohtoshi R."/>
            <person name="Tomita M."/>
            <person name="Numata K."/>
            <person name="Arakawa K."/>
        </authorList>
    </citation>
    <scope>NUCLEOTIDE SEQUENCE [LARGE SCALE GENOMIC DNA]</scope>
</reference>
<protein>
    <submittedName>
        <fullName evidence="2">Uncharacterized protein</fullName>
    </submittedName>
</protein>
<feature type="transmembrane region" description="Helical" evidence="1">
    <location>
        <begin position="111"/>
        <end position="133"/>
    </location>
</feature>
<gene>
    <name evidence="2" type="ORF">EVAR_51583_1</name>
</gene>
<dbReference type="EMBL" id="BGZK01001217">
    <property type="protein sequence ID" value="GBP74658.1"/>
    <property type="molecule type" value="Genomic_DNA"/>
</dbReference>
<keyword evidence="1" id="KW-1133">Transmembrane helix</keyword>
<name>A0A4C1YF27_EUMVA</name>
<keyword evidence="1" id="KW-0472">Membrane</keyword>
<organism evidence="2 3">
    <name type="scientific">Eumeta variegata</name>
    <name type="common">Bagworm moth</name>
    <name type="synonym">Eumeta japonica</name>
    <dbReference type="NCBI Taxonomy" id="151549"/>
    <lineage>
        <taxon>Eukaryota</taxon>
        <taxon>Metazoa</taxon>
        <taxon>Ecdysozoa</taxon>
        <taxon>Arthropoda</taxon>
        <taxon>Hexapoda</taxon>
        <taxon>Insecta</taxon>
        <taxon>Pterygota</taxon>
        <taxon>Neoptera</taxon>
        <taxon>Endopterygota</taxon>
        <taxon>Lepidoptera</taxon>
        <taxon>Glossata</taxon>
        <taxon>Ditrysia</taxon>
        <taxon>Tineoidea</taxon>
        <taxon>Psychidae</taxon>
        <taxon>Oiketicinae</taxon>
        <taxon>Eumeta</taxon>
    </lineage>
</organism>
<evidence type="ECO:0000313" key="2">
    <source>
        <dbReference type="EMBL" id="GBP74658.1"/>
    </source>
</evidence>
<proteinExistence type="predicted"/>
<dbReference type="Proteomes" id="UP000299102">
    <property type="component" value="Unassembled WGS sequence"/>
</dbReference>
<keyword evidence="3" id="KW-1185">Reference proteome</keyword>
<accession>A0A4C1YF27</accession>
<dbReference type="AlphaFoldDB" id="A0A4C1YF27"/>
<evidence type="ECO:0000256" key="1">
    <source>
        <dbReference type="SAM" id="Phobius"/>
    </source>
</evidence>
<keyword evidence="1" id="KW-0812">Transmembrane</keyword>
<evidence type="ECO:0000313" key="3">
    <source>
        <dbReference type="Proteomes" id="UP000299102"/>
    </source>
</evidence>
<sequence>MGESWKRFITIDQQVAGAERARRTTAGVVAAPRAGAGAHRCREGIPPARRNYLELSYFRVACCPTARPLARAPRPSAVPFAFGSFMSPQVVTALAWHKRNRRARSAPERGLGALLLTIIGYFPELMMCAQSYLLD</sequence>
<comment type="caution">
    <text evidence="2">The sequence shown here is derived from an EMBL/GenBank/DDBJ whole genome shotgun (WGS) entry which is preliminary data.</text>
</comment>